<dbReference type="Gene3D" id="3.40.50.720">
    <property type="entry name" value="NAD(P)-binding Rossmann-like Domain"/>
    <property type="match status" value="1"/>
</dbReference>
<evidence type="ECO:0000256" key="2">
    <source>
        <dbReference type="ARBA" id="ARBA00022857"/>
    </source>
</evidence>
<dbReference type="PRINTS" id="PR00080">
    <property type="entry name" value="SDRFAMILY"/>
</dbReference>
<dbReference type="STRING" id="1314781.A0A165CSK6"/>
<accession>A0A165CSK6</accession>
<protein>
    <submittedName>
        <fullName evidence="6">NAD(P)-binding protein</fullName>
    </submittedName>
</protein>
<dbReference type="InterPro" id="IPR036291">
    <property type="entry name" value="NAD(P)-bd_dom_sf"/>
</dbReference>
<keyword evidence="2" id="KW-0521">NADP</keyword>
<name>A0A165CSK6_EXIGL</name>
<dbReference type="OrthoDB" id="9876299at2759"/>
<dbReference type="PRINTS" id="PR00081">
    <property type="entry name" value="GDHRDH"/>
</dbReference>
<evidence type="ECO:0000313" key="7">
    <source>
        <dbReference type="Proteomes" id="UP000077266"/>
    </source>
</evidence>
<dbReference type="SUPFAM" id="SSF51735">
    <property type="entry name" value="NAD(P)-binding Rossmann-fold domains"/>
    <property type="match status" value="1"/>
</dbReference>
<dbReference type="PANTHER" id="PTHR43008:SF8">
    <property type="entry name" value="BENZIL REDUCTASE ((S)-BENZOIN FORMING) IRC24"/>
    <property type="match status" value="1"/>
</dbReference>
<proteinExistence type="inferred from homology"/>
<dbReference type="PANTHER" id="PTHR43008">
    <property type="entry name" value="BENZIL REDUCTASE"/>
    <property type="match status" value="1"/>
</dbReference>
<evidence type="ECO:0000256" key="3">
    <source>
        <dbReference type="ARBA" id="ARBA00023002"/>
    </source>
</evidence>
<dbReference type="GO" id="GO:0016616">
    <property type="term" value="F:oxidoreductase activity, acting on the CH-OH group of donors, NAD or NADP as acceptor"/>
    <property type="evidence" value="ECO:0007669"/>
    <property type="project" value="UniProtKB-ARBA"/>
</dbReference>
<evidence type="ECO:0000259" key="5">
    <source>
        <dbReference type="SMART" id="SM00822"/>
    </source>
</evidence>
<reference evidence="6 7" key="1">
    <citation type="journal article" date="2016" name="Mol. Biol. Evol.">
        <title>Comparative Genomics of Early-Diverging Mushroom-Forming Fungi Provides Insights into the Origins of Lignocellulose Decay Capabilities.</title>
        <authorList>
            <person name="Nagy L.G."/>
            <person name="Riley R."/>
            <person name="Tritt A."/>
            <person name="Adam C."/>
            <person name="Daum C."/>
            <person name="Floudas D."/>
            <person name="Sun H."/>
            <person name="Yadav J.S."/>
            <person name="Pangilinan J."/>
            <person name="Larsson K.H."/>
            <person name="Matsuura K."/>
            <person name="Barry K."/>
            <person name="Labutti K."/>
            <person name="Kuo R."/>
            <person name="Ohm R.A."/>
            <person name="Bhattacharya S.S."/>
            <person name="Shirouzu T."/>
            <person name="Yoshinaga Y."/>
            <person name="Martin F.M."/>
            <person name="Grigoriev I.V."/>
            <person name="Hibbett D.S."/>
        </authorList>
    </citation>
    <scope>NUCLEOTIDE SEQUENCE [LARGE SCALE GENOMIC DNA]</scope>
    <source>
        <strain evidence="6 7">HHB12029</strain>
    </source>
</reference>
<keyword evidence="7" id="KW-1185">Reference proteome</keyword>
<organism evidence="6 7">
    <name type="scientific">Exidia glandulosa HHB12029</name>
    <dbReference type="NCBI Taxonomy" id="1314781"/>
    <lineage>
        <taxon>Eukaryota</taxon>
        <taxon>Fungi</taxon>
        <taxon>Dikarya</taxon>
        <taxon>Basidiomycota</taxon>
        <taxon>Agaricomycotina</taxon>
        <taxon>Agaricomycetes</taxon>
        <taxon>Auriculariales</taxon>
        <taxon>Exidiaceae</taxon>
        <taxon>Exidia</taxon>
    </lineage>
</organism>
<dbReference type="InterPro" id="IPR057326">
    <property type="entry name" value="KR_dom"/>
</dbReference>
<dbReference type="EMBL" id="KV426292">
    <property type="protein sequence ID" value="KZV83033.1"/>
    <property type="molecule type" value="Genomic_DNA"/>
</dbReference>
<dbReference type="GO" id="GO:0050664">
    <property type="term" value="F:oxidoreductase activity, acting on NAD(P)H, oxygen as acceptor"/>
    <property type="evidence" value="ECO:0007669"/>
    <property type="project" value="TreeGrafter"/>
</dbReference>
<feature type="domain" description="Ketoreductase" evidence="5">
    <location>
        <begin position="3"/>
        <end position="178"/>
    </location>
</feature>
<evidence type="ECO:0000256" key="1">
    <source>
        <dbReference type="ARBA" id="ARBA00006484"/>
    </source>
</evidence>
<dbReference type="InterPro" id="IPR020904">
    <property type="entry name" value="Sc_DH/Rdtase_CS"/>
</dbReference>
<gene>
    <name evidence="6" type="ORF">EXIGLDRAFT_656578</name>
</gene>
<dbReference type="PROSITE" id="PS00061">
    <property type="entry name" value="ADH_SHORT"/>
    <property type="match status" value="1"/>
</dbReference>
<dbReference type="InParanoid" id="A0A165CSK6"/>
<evidence type="ECO:0000256" key="4">
    <source>
        <dbReference type="RuleBase" id="RU000363"/>
    </source>
</evidence>
<comment type="similarity">
    <text evidence="1 4">Belongs to the short-chain dehydrogenases/reductases (SDR) family.</text>
</comment>
<evidence type="ECO:0000313" key="6">
    <source>
        <dbReference type="EMBL" id="KZV83033.1"/>
    </source>
</evidence>
<dbReference type="Pfam" id="PF00106">
    <property type="entry name" value="adh_short"/>
    <property type="match status" value="1"/>
</dbReference>
<sequence>MSKVVFITGASKGIGLSTATALLEQGHSVISLSRSISSGLQELSERFPGKLHILQGDVTDPAAITRAASTFETLDAIVLNAGTPGYGRLRTDVLEDWRRLFEVNLFSFLPLLRHALPVLAQSHGRVVLISSSMAEMGVAGMAAYSASKAAMNSLARSLAAEEPDIVTVALDPGSVETDMFEATVQSGKEHIDPEVYAYALDMKAKKQLLTADKPAATIAWLALNAQKDLSGKAIVWNDPALQMSA</sequence>
<dbReference type="AlphaFoldDB" id="A0A165CSK6"/>
<dbReference type="Proteomes" id="UP000077266">
    <property type="component" value="Unassembled WGS sequence"/>
</dbReference>
<dbReference type="SMART" id="SM00822">
    <property type="entry name" value="PKS_KR"/>
    <property type="match status" value="1"/>
</dbReference>
<dbReference type="CDD" id="cd05233">
    <property type="entry name" value="SDR_c"/>
    <property type="match status" value="1"/>
</dbReference>
<dbReference type="InterPro" id="IPR002347">
    <property type="entry name" value="SDR_fam"/>
</dbReference>
<keyword evidence="3" id="KW-0560">Oxidoreductase</keyword>